<comment type="caution">
    <text evidence="3">The sequence shown here is derived from an EMBL/GenBank/DDBJ whole genome shotgun (WGS) entry which is preliminary data.</text>
</comment>
<reference evidence="3 4" key="1">
    <citation type="journal article" date="2024" name="bioRxiv">
        <title>A reference genome for Trichogramma kaykai: A tiny desert-dwelling parasitoid wasp with competing sex-ratio distorters.</title>
        <authorList>
            <person name="Culotta J."/>
            <person name="Lindsey A.R."/>
        </authorList>
    </citation>
    <scope>NUCLEOTIDE SEQUENCE [LARGE SCALE GENOMIC DNA]</scope>
    <source>
        <strain evidence="3 4">KSX58</strain>
    </source>
</reference>
<evidence type="ECO:0000313" key="4">
    <source>
        <dbReference type="Proteomes" id="UP001627154"/>
    </source>
</evidence>
<evidence type="ECO:0000256" key="2">
    <source>
        <dbReference type="SAM" id="SignalP"/>
    </source>
</evidence>
<feature type="chain" id="PRO_5044881982" evidence="2">
    <location>
        <begin position="23"/>
        <end position="651"/>
    </location>
</feature>
<feature type="signal peptide" evidence="2">
    <location>
        <begin position="1"/>
        <end position="22"/>
    </location>
</feature>
<protein>
    <submittedName>
        <fullName evidence="3">Uncharacterized protein</fullName>
    </submittedName>
</protein>
<feature type="compositionally biased region" description="Low complexity" evidence="1">
    <location>
        <begin position="174"/>
        <end position="195"/>
    </location>
</feature>
<proteinExistence type="predicted"/>
<keyword evidence="4" id="KW-1185">Reference proteome</keyword>
<feature type="compositionally biased region" description="Low complexity" evidence="1">
    <location>
        <begin position="436"/>
        <end position="448"/>
    </location>
</feature>
<feature type="compositionally biased region" description="Low complexity" evidence="1">
    <location>
        <begin position="256"/>
        <end position="274"/>
    </location>
</feature>
<sequence>MAAKVIYMTLALLLVAAQLGTGKSVDNKLRLKRQEPAVAADQAADTTTATADEETTTLAAPTTTDLPDSESADSTTLKPDDQDPITVRPLAKEDSKSSKQKPKKPISDRIGADNDGTAYPVAAKAFSEGGSNFAASVASSSSGPQGGHVFAATYPGPDGKPVVQSSSWPGPGGAAVNAIGNGPNNAASASASTGGQKPLAGGKPLVPNFNGGVNGNSASASAGGFGSRINTASSSSSGSSSGNGNGNGVKVQTSPNGVSVSSSASAGGDNGVNSIGIRGSFGGDGDSVGIEVNGEPVPVPNKGQGPPGAIPLPAPAAYPGAGGNSNAFAGASAGASAGAGGIAGGQGPRFPPQGAYNGPNPADLLSQYFAALQAQQLAFQRQLQAQIAAQQNANRGASGGGGGGGVGGSYATGGAIITNSQGQVDPQARVYVSTRSSPDSASSATSISGGNGGGSAWSSASLFPHQSPSPAFANNNNINSIFNGIWGMSPVQVDSYNVAPPAYDYYSSNYPYVGVPDYSSYSFAPPMSFGPGGFGSAGQFPAGYPGFGMPPPGFPAGFPSIGGGANSATASASIGPGGGYQQAAVNPPNPNFESRFGEAIPASPGGGSYGVFSSSSSSSGVGPDGKPVNHKQATVAVNNNGKVSVHTVGDQ</sequence>
<feature type="region of interest" description="Disordered" evidence="1">
    <location>
        <begin position="430"/>
        <end position="449"/>
    </location>
</feature>
<feature type="region of interest" description="Disordered" evidence="1">
    <location>
        <begin position="230"/>
        <end position="308"/>
    </location>
</feature>
<evidence type="ECO:0000313" key="3">
    <source>
        <dbReference type="EMBL" id="KAL3383748.1"/>
    </source>
</evidence>
<dbReference type="EMBL" id="JBJJXI010000182">
    <property type="protein sequence ID" value="KAL3383748.1"/>
    <property type="molecule type" value="Genomic_DNA"/>
</dbReference>
<feature type="region of interest" description="Disordered" evidence="1">
    <location>
        <begin position="162"/>
        <end position="206"/>
    </location>
</feature>
<feature type="compositionally biased region" description="Low complexity" evidence="1">
    <location>
        <begin position="39"/>
        <end position="66"/>
    </location>
</feature>
<accession>A0ABD2VT88</accession>
<gene>
    <name evidence="3" type="ORF">TKK_020413</name>
</gene>
<evidence type="ECO:0000256" key="1">
    <source>
        <dbReference type="SAM" id="MobiDB-lite"/>
    </source>
</evidence>
<name>A0ABD2VT88_9HYME</name>
<feature type="region of interest" description="Disordered" evidence="1">
    <location>
        <begin position="607"/>
        <end position="630"/>
    </location>
</feature>
<feature type="compositionally biased region" description="Low complexity" evidence="1">
    <location>
        <begin position="610"/>
        <end position="626"/>
    </location>
</feature>
<dbReference type="Proteomes" id="UP001627154">
    <property type="component" value="Unassembled WGS sequence"/>
</dbReference>
<keyword evidence="2" id="KW-0732">Signal</keyword>
<organism evidence="3 4">
    <name type="scientific">Trichogramma kaykai</name>
    <dbReference type="NCBI Taxonomy" id="54128"/>
    <lineage>
        <taxon>Eukaryota</taxon>
        <taxon>Metazoa</taxon>
        <taxon>Ecdysozoa</taxon>
        <taxon>Arthropoda</taxon>
        <taxon>Hexapoda</taxon>
        <taxon>Insecta</taxon>
        <taxon>Pterygota</taxon>
        <taxon>Neoptera</taxon>
        <taxon>Endopterygota</taxon>
        <taxon>Hymenoptera</taxon>
        <taxon>Apocrita</taxon>
        <taxon>Proctotrupomorpha</taxon>
        <taxon>Chalcidoidea</taxon>
        <taxon>Trichogrammatidae</taxon>
        <taxon>Trichogramma</taxon>
    </lineage>
</organism>
<feature type="region of interest" description="Disordered" evidence="1">
    <location>
        <begin position="38"/>
        <end position="115"/>
    </location>
</feature>
<dbReference type="AlphaFoldDB" id="A0ABD2VT88"/>